<dbReference type="PANTHER" id="PTHR30203:SF25">
    <property type="entry name" value="OUTER MEMBRANE PROTEIN-RELATED"/>
    <property type="match status" value="1"/>
</dbReference>
<comment type="similarity">
    <text evidence="1 2">Belongs to the outer membrane factor (OMF) (TC 1.B.17) family.</text>
</comment>
<keyword evidence="2" id="KW-0564">Palmitate</keyword>
<dbReference type="PANTHER" id="PTHR30203">
    <property type="entry name" value="OUTER MEMBRANE CATION EFFLUX PROTEIN"/>
    <property type="match status" value="1"/>
</dbReference>
<comment type="caution">
    <text evidence="3">The sequence shown here is derived from an EMBL/GenBank/DDBJ whole genome shotgun (WGS) entry which is preliminary data.</text>
</comment>
<keyword evidence="2" id="KW-0732">Signal</keyword>
<dbReference type="Pfam" id="PF02321">
    <property type="entry name" value="OEP"/>
    <property type="match status" value="2"/>
</dbReference>
<feature type="signal peptide" evidence="2">
    <location>
        <begin position="1"/>
        <end position="27"/>
    </location>
</feature>
<dbReference type="InterPro" id="IPR003423">
    <property type="entry name" value="OMP_efflux"/>
</dbReference>
<dbReference type="SUPFAM" id="SSF56954">
    <property type="entry name" value="Outer membrane efflux proteins (OEP)"/>
    <property type="match status" value="1"/>
</dbReference>
<comment type="subcellular location">
    <subcellularLocation>
        <location evidence="2">Cell membrane</location>
        <topology evidence="2">Lipid-anchor</topology>
    </subcellularLocation>
</comment>
<sequence length="485" mass="51202">MTYRRFSSALWHLLPAAAVILALPACTTVGPDYRGPPIAAPVAMERGHFLREPARAQEGAPVAEWWVSLADPVLTQLVQRGLEGSPNLAMARAKITQARAGLSANRTAVLPTLRSSASAPYANLPADIIDTNPGTDRIDFQRYSQGFDASWEIDLFGGTKRKVEAASALAEAAEAELGDAQVSLSAEIVRLYCLYRAQQALLKLQHEQAAIDGQLIQFAQMRYDQGSGPRQPAEQARLQAARTSGDVAATQAQIVLLADQLAMLTGQEPGTLDAVLASTGEVPLPPAAIALGDPAMMLRQRPDIRGAERALAAANADIGAAMAEQFPKVSFFGLLGLGGTTPADLLAPTDIIGLALPRISWSVFEGGRSEARITASEAAYTEQVAAYRSVVLGALADAEGALTRFGTARTKLGAADQAETSADTIVALQRMRADGGRLSEESVLVARREAIQFASASVQARAEVTIEFAAVHKALGLGWTVETGE</sequence>
<accession>A0A074MCX2</accession>
<dbReference type="eggNOG" id="COG1538">
    <property type="taxonomic scope" value="Bacteria"/>
</dbReference>
<dbReference type="STRING" id="1044.EH31_11105"/>
<dbReference type="GO" id="GO:0005886">
    <property type="term" value="C:plasma membrane"/>
    <property type="evidence" value="ECO:0007669"/>
    <property type="project" value="UniProtKB-SubCell"/>
</dbReference>
<dbReference type="Proteomes" id="UP000027647">
    <property type="component" value="Unassembled WGS sequence"/>
</dbReference>
<evidence type="ECO:0000256" key="1">
    <source>
        <dbReference type="ARBA" id="ARBA00007613"/>
    </source>
</evidence>
<dbReference type="RefSeq" id="WP_051699172.1">
    <property type="nucleotide sequence ID" value="NZ_JMIW01000004.1"/>
</dbReference>
<evidence type="ECO:0000313" key="4">
    <source>
        <dbReference type="Proteomes" id="UP000027647"/>
    </source>
</evidence>
<dbReference type="InterPro" id="IPR010131">
    <property type="entry name" value="MdtP/NodT-like"/>
</dbReference>
<keyword evidence="4" id="KW-1185">Reference proteome</keyword>
<reference evidence="3 4" key="1">
    <citation type="submission" date="2014-04" db="EMBL/GenBank/DDBJ databases">
        <title>A comprehensive comparison of genomes of Erythrobacter spp. strains.</title>
        <authorList>
            <person name="Zheng Q."/>
        </authorList>
    </citation>
    <scope>NUCLEOTIDE SEQUENCE [LARGE SCALE GENOMIC DNA]</scope>
    <source>
        <strain evidence="3 4">DSM 6997</strain>
    </source>
</reference>
<keyword evidence="2" id="KW-1134">Transmembrane beta strand</keyword>
<dbReference type="Gene3D" id="2.20.200.10">
    <property type="entry name" value="Outer membrane efflux proteins (OEP)"/>
    <property type="match status" value="1"/>
</dbReference>
<organism evidence="3 4">
    <name type="scientific">Erythrobacter longus</name>
    <dbReference type="NCBI Taxonomy" id="1044"/>
    <lineage>
        <taxon>Bacteria</taxon>
        <taxon>Pseudomonadati</taxon>
        <taxon>Pseudomonadota</taxon>
        <taxon>Alphaproteobacteria</taxon>
        <taxon>Sphingomonadales</taxon>
        <taxon>Erythrobacteraceae</taxon>
        <taxon>Erythrobacter/Porphyrobacter group</taxon>
        <taxon>Erythrobacter</taxon>
    </lineage>
</organism>
<keyword evidence="2" id="KW-0449">Lipoprotein</keyword>
<dbReference type="EMBL" id="JMIW01000004">
    <property type="protein sequence ID" value="KEO89698.1"/>
    <property type="molecule type" value="Genomic_DNA"/>
</dbReference>
<dbReference type="NCBIfam" id="TIGR01845">
    <property type="entry name" value="outer_NodT"/>
    <property type="match status" value="1"/>
</dbReference>
<dbReference type="AlphaFoldDB" id="A0A074MCX2"/>
<keyword evidence="2" id="KW-0812">Transmembrane</keyword>
<name>A0A074MCX2_ERYLO</name>
<dbReference type="OrthoDB" id="7181739at2"/>
<dbReference type="Gene3D" id="1.20.1600.10">
    <property type="entry name" value="Outer membrane efflux proteins (OEP)"/>
    <property type="match status" value="1"/>
</dbReference>
<feature type="chain" id="PRO_5001432603" evidence="2">
    <location>
        <begin position="28"/>
        <end position="485"/>
    </location>
</feature>
<evidence type="ECO:0000313" key="3">
    <source>
        <dbReference type="EMBL" id="KEO89698.1"/>
    </source>
</evidence>
<keyword evidence="2" id="KW-0472">Membrane</keyword>
<evidence type="ECO:0000256" key="2">
    <source>
        <dbReference type="RuleBase" id="RU362097"/>
    </source>
</evidence>
<protein>
    <submittedName>
        <fullName evidence="3">RND transporter</fullName>
    </submittedName>
</protein>
<gene>
    <name evidence="3" type="ORF">EH31_11105</name>
</gene>
<proteinExistence type="inferred from homology"/>
<dbReference type="GO" id="GO:0015562">
    <property type="term" value="F:efflux transmembrane transporter activity"/>
    <property type="evidence" value="ECO:0007669"/>
    <property type="project" value="InterPro"/>
</dbReference>